<dbReference type="PANTHER" id="PTHR33227">
    <property type="entry name" value="STIGMA-SPECIFIC STIG1-LIKE PROTEIN 3"/>
    <property type="match status" value="1"/>
</dbReference>
<evidence type="ECO:0000256" key="2">
    <source>
        <dbReference type="ARBA" id="ARBA00022729"/>
    </source>
</evidence>
<dbReference type="EMBL" id="CAKOAT010127932">
    <property type="protein sequence ID" value="CAH8335390.1"/>
    <property type="molecule type" value="Genomic_DNA"/>
</dbReference>
<dbReference type="Proteomes" id="UP001642260">
    <property type="component" value="Unassembled WGS sequence"/>
</dbReference>
<protein>
    <submittedName>
        <fullName evidence="5">Uncharacterized protein</fullName>
    </submittedName>
</protein>
<proteinExistence type="inferred from homology"/>
<evidence type="ECO:0000313" key="6">
    <source>
        <dbReference type="Proteomes" id="UP001642260"/>
    </source>
</evidence>
<dbReference type="InterPro" id="IPR006969">
    <property type="entry name" value="Stig-like"/>
</dbReference>
<evidence type="ECO:0000256" key="3">
    <source>
        <dbReference type="SAM" id="MobiDB-lite"/>
    </source>
</evidence>
<sequence length="206" mass="23180">MMIIKSLIYVLFFFLVNSLHQVLGQYSQLNTTSSWLKNHTTLPLDKPPKPPICKIIACKRSGPPTARKRCCRNQCVDLLSDPNHCRFCFKRCRFALSCCNGKCVDTNNDPSNCGQCGNKCDPGAPCEFGMCGYAAPSPQPRKRPRHPKRPRPPPSPKSDDWIRLVLSLMGSRQAEQTEIGVVAVEVYERIDGAKQMMDMSNNNYDL</sequence>
<keyword evidence="6" id="KW-1185">Reference proteome</keyword>
<dbReference type="AlphaFoldDB" id="A0ABC8JP10"/>
<comment type="caution">
    <text evidence="5">The sequence shown here is derived from an EMBL/GenBank/DDBJ whole genome shotgun (WGS) entry which is preliminary data.</text>
</comment>
<dbReference type="PANTHER" id="PTHR33227:SF48">
    <property type="entry name" value="STIGMA-SPECIFIC STIG1-LIKE PROTEIN 4"/>
    <property type="match status" value="1"/>
</dbReference>
<dbReference type="Pfam" id="PF04885">
    <property type="entry name" value="Stig1"/>
    <property type="match status" value="1"/>
</dbReference>
<evidence type="ECO:0000256" key="1">
    <source>
        <dbReference type="ARBA" id="ARBA00006010"/>
    </source>
</evidence>
<feature type="region of interest" description="Disordered" evidence="3">
    <location>
        <begin position="137"/>
        <end position="160"/>
    </location>
</feature>
<feature type="chain" id="PRO_5044837264" evidence="4">
    <location>
        <begin position="25"/>
        <end position="206"/>
    </location>
</feature>
<evidence type="ECO:0000256" key="4">
    <source>
        <dbReference type="SAM" id="SignalP"/>
    </source>
</evidence>
<organism evidence="5 6">
    <name type="scientific">Eruca vesicaria subsp. sativa</name>
    <name type="common">Garden rocket</name>
    <name type="synonym">Eruca sativa</name>
    <dbReference type="NCBI Taxonomy" id="29727"/>
    <lineage>
        <taxon>Eukaryota</taxon>
        <taxon>Viridiplantae</taxon>
        <taxon>Streptophyta</taxon>
        <taxon>Embryophyta</taxon>
        <taxon>Tracheophyta</taxon>
        <taxon>Spermatophyta</taxon>
        <taxon>Magnoliopsida</taxon>
        <taxon>eudicotyledons</taxon>
        <taxon>Gunneridae</taxon>
        <taxon>Pentapetalae</taxon>
        <taxon>rosids</taxon>
        <taxon>malvids</taxon>
        <taxon>Brassicales</taxon>
        <taxon>Brassicaceae</taxon>
        <taxon>Brassiceae</taxon>
        <taxon>Eruca</taxon>
    </lineage>
</organism>
<comment type="similarity">
    <text evidence="1">Belongs to the STIG1 family.</text>
</comment>
<accession>A0ABC8JP10</accession>
<gene>
    <name evidence="5" type="ORF">ERUC_LOCUS13543</name>
</gene>
<keyword evidence="2 4" id="KW-0732">Signal</keyword>
<feature type="signal peptide" evidence="4">
    <location>
        <begin position="1"/>
        <end position="24"/>
    </location>
</feature>
<feature type="compositionally biased region" description="Basic residues" evidence="3">
    <location>
        <begin position="140"/>
        <end position="151"/>
    </location>
</feature>
<reference evidence="5 6" key="1">
    <citation type="submission" date="2022-03" db="EMBL/GenBank/DDBJ databases">
        <authorList>
            <person name="Macdonald S."/>
            <person name="Ahmed S."/>
            <person name="Newling K."/>
        </authorList>
    </citation>
    <scope>NUCLEOTIDE SEQUENCE [LARGE SCALE GENOMIC DNA]</scope>
</reference>
<evidence type="ECO:0000313" key="5">
    <source>
        <dbReference type="EMBL" id="CAH8335390.1"/>
    </source>
</evidence>
<name>A0ABC8JP10_ERUVS</name>